<evidence type="ECO:0008006" key="4">
    <source>
        <dbReference type="Google" id="ProtNLM"/>
    </source>
</evidence>
<dbReference type="InterPro" id="IPR010985">
    <property type="entry name" value="Ribbon_hlx_hlx"/>
</dbReference>
<keyword evidence="3" id="KW-1185">Reference proteome</keyword>
<dbReference type="RefSeq" id="WP_379568188.1">
    <property type="nucleotide sequence ID" value="NZ_JBHUFV010000003.1"/>
</dbReference>
<evidence type="ECO:0000256" key="1">
    <source>
        <dbReference type="SAM" id="MobiDB-lite"/>
    </source>
</evidence>
<evidence type="ECO:0000313" key="3">
    <source>
        <dbReference type="Proteomes" id="UP001597368"/>
    </source>
</evidence>
<sequence length="178" mass="19159">MDLAPYVDYLRQELAAAAEVGGEEARALAERLTGPLESATRLALLEALSKAADEITRDLAPGSVDVRLRGRDPDFVVRMPLEESADEGLDSTPAAASPLRPPAPPLPPEGDEGGTSRINFRLPEHLKARVEDAAGKESLSVNAWLVRAVAATLDPDENRRPGRRTATASGRRYTGWVR</sequence>
<dbReference type="Gene3D" id="1.10.1220.10">
    <property type="entry name" value="Met repressor-like"/>
    <property type="match status" value="1"/>
</dbReference>
<protein>
    <recommendedName>
        <fullName evidence="4">Toxin-antitoxin system HicB family antitoxin</fullName>
    </recommendedName>
</protein>
<name>A0ABW4SLP7_9ACTN</name>
<comment type="caution">
    <text evidence="2">The sequence shown here is derived from an EMBL/GenBank/DDBJ whole genome shotgun (WGS) entry which is preliminary data.</text>
</comment>
<dbReference type="Proteomes" id="UP001597368">
    <property type="component" value="Unassembled WGS sequence"/>
</dbReference>
<gene>
    <name evidence="2" type="ORF">ACFSKW_01270</name>
</gene>
<organism evidence="2 3">
    <name type="scientific">Nonomuraea mangrovi</name>
    <dbReference type="NCBI Taxonomy" id="2316207"/>
    <lineage>
        <taxon>Bacteria</taxon>
        <taxon>Bacillati</taxon>
        <taxon>Actinomycetota</taxon>
        <taxon>Actinomycetes</taxon>
        <taxon>Streptosporangiales</taxon>
        <taxon>Streptosporangiaceae</taxon>
        <taxon>Nonomuraea</taxon>
    </lineage>
</organism>
<feature type="compositionally biased region" description="Pro residues" evidence="1">
    <location>
        <begin position="99"/>
        <end position="108"/>
    </location>
</feature>
<reference evidence="3" key="1">
    <citation type="journal article" date="2019" name="Int. J. Syst. Evol. Microbiol.">
        <title>The Global Catalogue of Microorganisms (GCM) 10K type strain sequencing project: providing services to taxonomists for standard genome sequencing and annotation.</title>
        <authorList>
            <consortium name="The Broad Institute Genomics Platform"/>
            <consortium name="The Broad Institute Genome Sequencing Center for Infectious Disease"/>
            <person name="Wu L."/>
            <person name="Ma J."/>
        </authorList>
    </citation>
    <scope>NUCLEOTIDE SEQUENCE [LARGE SCALE GENOMIC DNA]</scope>
    <source>
        <strain evidence="3">ICMP 6774ER</strain>
    </source>
</reference>
<dbReference type="InterPro" id="IPR013321">
    <property type="entry name" value="Arc_rbn_hlx_hlx"/>
</dbReference>
<dbReference type="SUPFAM" id="SSF47598">
    <property type="entry name" value="Ribbon-helix-helix"/>
    <property type="match status" value="1"/>
</dbReference>
<accession>A0ABW4SLP7</accession>
<dbReference type="EMBL" id="JBHUFV010000003">
    <property type="protein sequence ID" value="MFD1930099.1"/>
    <property type="molecule type" value="Genomic_DNA"/>
</dbReference>
<feature type="region of interest" description="Disordered" evidence="1">
    <location>
        <begin position="81"/>
        <end position="117"/>
    </location>
</feature>
<feature type="region of interest" description="Disordered" evidence="1">
    <location>
        <begin position="155"/>
        <end position="178"/>
    </location>
</feature>
<evidence type="ECO:0000313" key="2">
    <source>
        <dbReference type="EMBL" id="MFD1930099.1"/>
    </source>
</evidence>
<proteinExistence type="predicted"/>